<gene>
    <name evidence="2" type="ORF">DES52_11750</name>
</gene>
<organism evidence="2 3">
    <name type="scientific">Deinococcus yavapaiensis KR-236</name>
    <dbReference type="NCBI Taxonomy" id="694435"/>
    <lineage>
        <taxon>Bacteria</taxon>
        <taxon>Thermotogati</taxon>
        <taxon>Deinococcota</taxon>
        <taxon>Deinococci</taxon>
        <taxon>Deinococcales</taxon>
        <taxon>Deinococcaceae</taxon>
        <taxon>Deinococcus</taxon>
    </lineage>
</organism>
<accession>A0A318SHN3</accession>
<dbReference type="EMBL" id="QJSX01000017">
    <property type="protein sequence ID" value="PYE50532.1"/>
    <property type="molecule type" value="Genomic_DNA"/>
</dbReference>
<feature type="region of interest" description="Disordered" evidence="1">
    <location>
        <begin position="1"/>
        <end position="67"/>
    </location>
</feature>
<keyword evidence="3" id="KW-1185">Reference proteome</keyword>
<evidence type="ECO:0000256" key="1">
    <source>
        <dbReference type="SAM" id="MobiDB-lite"/>
    </source>
</evidence>
<protein>
    <submittedName>
        <fullName evidence="2">Uncharacterized protein</fullName>
    </submittedName>
</protein>
<name>A0A318SHN3_9DEIO</name>
<evidence type="ECO:0000313" key="3">
    <source>
        <dbReference type="Proteomes" id="UP000248326"/>
    </source>
</evidence>
<dbReference type="Proteomes" id="UP000248326">
    <property type="component" value="Unassembled WGS sequence"/>
</dbReference>
<feature type="compositionally biased region" description="Basic and acidic residues" evidence="1">
    <location>
        <begin position="36"/>
        <end position="50"/>
    </location>
</feature>
<sequence>MFSSVGLHRSPVSMVNPTLSSGKGRMSDGWHSNGTTEREFRPHVEERTEGRALPGPFVIDGIGGDGE</sequence>
<comment type="caution">
    <text evidence="2">The sequence shown here is derived from an EMBL/GenBank/DDBJ whole genome shotgun (WGS) entry which is preliminary data.</text>
</comment>
<dbReference type="AlphaFoldDB" id="A0A318SHN3"/>
<proteinExistence type="predicted"/>
<reference evidence="2 3" key="1">
    <citation type="submission" date="2018-06" db="EMBL/GenBank/DDBJ databases">
        <title>Genomic Encyclopedia of Type Strains, Phase IV (KMG-IV): sequencing the most valuable type-strain genomes for metagenomic binning, comparative biology and taxonomic classification.</title>
        <authorList>
            <person name="Goeker M."/>
        </authorList>
    </citation>
    <scope>NUCLEOTIDE SEQUENCE [LARGE SCALE GENOMIC DNA]</scope>
    <source>
        <strain evidence="2 3">DSM 18048</strain>
    </source>
</reference>
<evidence type="ECO:0000313" key="2">
    <source>
        <dbReference type="EMBL" id="PYE50532.1"/>
    </source>
</evidence>